<proteinExistence type="predicted"/>
<reference evidence="2 3" key="1">
    <citation type="journal article" date="2019" name="Mol. Biol. Evol.">
        <title>Blast fungal genomes show frequent chromosomal changes, gene gains and losses, and effector gene turnover.</title>
        <authorList>
            <person name="Gomez Luciano L.B."/>
            <person name="Jason Tsai I."/>
            <person name="Chuma I."/>
            <person name="Tosa Y."/>
            <person name="Chen Y.H."/>
            <person name="Li J.Y."/>
            <person name="Li M.Y."/>
            <person name="Jade Lu M.Y."/>
            <person name="Nakayashiki H."/>
            <person name="Li W.H."/>
        </authorList>
    </citation>
    <scope>NUCLEOTIDE SEQUENCE [LARGE SCALE GENOMIC DNA]</scope>
    <source>
        <strain evidence="2">MZ5-1-6</strain>
    </source>
</reference>
<name>A0A4P7NQN2_PYROR</name>
<dbReference type="Proteomes" id="UP000294847">
    <property type="component" value="Chromosome 6"/>
</dbReference>
<sequence>MAFFQLMELILWVVTLSKPLAGPCPWHYSDFTCTYCTCVRRHPKPRTSNSSVAAYR</sequence>
<evidence type="ECO:0000313" key="2">
    <source>
        <dbReference type="EMBL" id="QBZ64589.1"/>
    </source>
</evidence>
<evidence type="ECO:0000256" key="1">
    <source>
        <dbReference type="SAM" id="SignalP"/>
    </source>
</evidence>
<feature type="signal peptide" evidence="1">
    <location>
        <begin position="1"/>
        <end position="17"/>
    </location>
</feature>
<feature type="chain" id="PRO_5020409972" evidence="1">
    <location>
        <begin position="18"/>
        <end position="56"/>
    </location>
</feature>
<protein>
    <submittedName>
        <fullName evidence="2">Uncharacterized protein</fullName>
    </submittedName>
</protein>
<evidence type="ECO:0000313" key="3">
    <source>
        <dbReference type="Proteomes" id="UP000294847"/>
    </source>
</evidence>
<keyword evidence="1" id="KW-0732">Signal</keyword>
<accession>A0A4P7NQN2</accession>
<organism evidence="2 3">
    <name type="scientific">Pyricularia oryzae</name>
    <name type="common">Rice blast fungus</name>
    <name type="synonym">Magnaporthe oryzae</name>
    <dbReference type="NCBI Taxonomy" id="318829"/>
    <lineage>
        <taxon>Eukaryota</taxon>
        <taxon>Fungi</taxon>
        <taxon>Dikarya</taxon>
        <taxon>Ascomycota</taxon>
        <taxon>Pezizomycotina</taxon>
        <taxon>Sordariomycetes</taxon>
        <taxon>Sordariomycetidae</taxon>
        <taxon>Magnaporthales</taxon>
        <taxon>Pyriculariaceae</taxon>
        <taxon>Pyricularia</taxon>
    </lineage>
</organism>
<dbReference type="AlphaFoldDB" id="A0A4P7NQN2"/>
<gene>
    <name evidence="2" type="ORF">PoMZ_06287</name>
</gene>
<dbReference type="EMBL" id="CP034209">
    <property type="protein sequence ID" value="QBZ64589.1"/>
    <property type="molecule type" value="Genomic_DNA"/>
</dbReference>